<dbReference type="InterPro" id="IPR005467">
    <property type="entry name" value="His_kinase_dom"/>
</dbReference>
<evidence type="ECO:0000259" key="12">
    <source>
        <dbReference type="PROSITE" id="PS50113"/>
    </source>
</evidence>
<dbReference type="Gene3D" id="1.10.287.130">
    <property type="match status" value="1"/>
</dbReference>
<evidence type="ECO:0000313" key="13">
    <source>
        <dbReference type="EMBL" id="SFN94674.1"/>
    </source>
</evidence>
<evidence type="ECO:0000256" key="3">
    <source>
        <dbReference type="ARBA" id="ARBA00012438"/>
    </source>
</evidence>
<dbReference type="InterPro" id="IPR003594">
    <property type="entry name" value="HATPase_dom"/>
</dbReference>
<dbReference type="AlphaFoldDB" id="A0A1I5D5Y1"/>
<dbReference type="InterPro" id="IPR001610">
    <property type="entry name" value="PAC"/>
</dbReference>
<dbReference type="SMART" id="SM00387">
    <property type="entry name" value="HATPase_c"/>
    <property type="match status" value="1"/>
</dbReference>
<evidence type="ECO:0000256" key="1">
    <source>
        <dbReference type="ARBA" id="ARBA00000085"/>
    </source>
</evidence>
<dbReference type="Gene3D" id="3.30.565.10">
    <property type="entry name" value="Histidine kinase-like ATPase, C-terminal domain"/>
    <property type="match status" value="1"/>
</dbReference>
<dbReference type="PRINTS" id="PR00344">
    <property type="entry name" value="BCTRLSENSOR"/>
</dbReference>
<dbReference type="CDD" id="cd00082">
    <property type="entry name" value="HisKA"/>
    <property type="match status" value="1"/>
</dbReference>
<dbReference type="GO" id="GO:0030295">
    <property type="term" value="F:protein kinase activator activity"/>
    <property type="evidence" value="ECO:0007669"/>
    <property type="project" value="TreeGrafter"/>
</dbReference>
<dbReference type="Pfam" id="PF00989">
    <property type="entry name" value="PAS"/>
    <property type="match status" value="1"/>
</dbReference>
<dbReference type="Proteomes" id="UP000242869">
    <property type="component" value="Unassembled WGS sequence"/>
</dbReference>
<dbReference type="SMART" id="SM00388">
    <property type="entry name" value="HisKA"/>
    <property type="match status" value="1"/>
</dbReference>
<dbReference type="OrthoDB" id="9770795at2"/>
<dbReference type="InterPro" id="IPR004358">
    <property type="entry name" value="Sig_transdc_His_kin-like_C"/>
</dbReference>
<dbReference type="GO" id="GO:0006355">
    <property type="term" value="P:regulation of DNA-templated transcription"/>
    <property type="evidence" value="ECO:0007669"/>
    <property type="project" value="InterPro"/>
</dbReference>
<dbReference type="InterPro" id="IPR050351">
    <property type="entry name" value="BphY/WalK/GraS-like"/>
</dbReference>
<dbReference type="InterPro" id="IPR036097">
    <property type="entry name" value="HisK_dim/P_sf"/>
</dbReference>
<dbReference type="GO" id="GO:0000156">
    <property type="term" value="F:phosphorelay response regulator activity"/>
    <property type="evidence" value="ECO:0007669"/>
    <property type="project" value="TreeGrafter"/>
</dbReference>
<dbReference type="InterPro" id="IPR036890">
    <property type="entry name" value="HATPase_C_sf"/>
</dbReference>
<feature type="domain" description="Histidine kinase" evidence="10">
    <location>
        <begin position="655"/>
        <end position="869"/>
    </location>
</feature>
<evidence type="ECO:0000256" key="2">
    <source>
        <dbReference type="ARBA" id="ARBA00004429"/>
    </source>
</evidence>
<keyword evidence="9" id="KW-0732">Signal</keyword>
<dbReference type="GO" id="GO:0000155">
    <property type="term" value="F:phosphorelay sensor kinase activity"/>
    <property type="evidence" value="ECO:0007669"/>
    <property type="project" value="InterPro"/>
</dbReference>
<dbReference type="STRING" id="83765.SAMN05660284_02583"/>
<evidence type="ECO:0000259" key="10">
    <source>
        <dbReference type="PROSITE" id="PS50109"/>
    </source>
</evidence>
<dbReference type="PROSITE" id="PS50109">
    <property type="entry name" value="HIS_KIN"/>
    <property type="match status" value="1"/>
</dbReference>
<dbReference type="InterPro" id="IPR013767">
    <property type="entry name" value="PAS_fold"/>
</dbReference>
<dbReference type="EC" id="2.7.13.3" evidence="3"/>
<feature type="chain" id="PRO_5017394305" description="histidine kinase" evidence="9">
    <location>
        <begin position="26"/>
        <end position="872"/>
    </location>
</feature>
<dbReference type="InterPro" id="IPR003661">
    <property type="entry name" value="HisK_dim/P_dom"/>
</dbReference>
<evidence type="ECO:0000256" key="4">
    <source>
        <dbReference type="ARBA" id="ARBA00022553"/>
    </source>
</evidence>
<dbReference type="SMART" id="SM00086">
    <property type="entry name" value="PAC"/>
    <property type="match status" value="1"/>
</dbReference>
<dbReference type="Pfam" id="PF00512">
    <property type="entry name" value="HisKA"/>
    <property type="match status" value="1"/>
</dbReference>
<dbReference type="PROSITE" id="PS50112">
    <property type="entry name" value="PAS"/>
    <property type="match status" value="1"/>
</dbReference>
<keyword evidence="7" id="KW-0472">Membrane</keyword>
<feature type="domain" description="PAC" evidence="12">
    <location>
        <begin position="454"/>
        <end position="506"/>
    </location>
</feature>
<gene>
    <name evidence="13" type="ORF">SAMN05660284_02583</name>
</gene>
<dbReference type="InterPro" id="IPR035965">
    <property type="entry name" value="PAS-like_dom_sf"/>
</dbReference>
<dbReference type="Gene3D" id="3.40.50.2300">
    <property type="match status" value="2"/>
</dbReference>
<keyword evidence="6" id="KW-0418">Kinase</keyword>
<reference evidence="14" key="1">
    <citation type="submission" date="2016-10" db="EMBL/GenBank/DDBJ databases">
        <authorList>
            <person name="Varghese N."/>
            <person name="Submissions S."/>
        </authorList>
    </citation>
    <scope>NUCLEOTIDE SEQUENCE [LARGE SCALE GENOMIC DNA]</scope>
    <source>
        <strain evidence="14">DSM 6150</strain>
    </source>
</reference>
<evidence type="ECO:0000313" key="14">
    <source>
        <dbReference type="Proteomes" id="UP000242869"/>
    </source>
</evidence>
<feature type="domain" description="PAS" evidence="11">
    <location>
        <begin position="381"/>
        <end position="450"/>
    </location>
</feature>
<name>A0A1I5D5Y1_9NEIS</name>
<feature type="signal peptide" evidence="9">
    <location>
        <begin position="1"/>
        <end position="25"/>
    </location>
</feature>
<dbReference type="Pfam" id="PF13188">
    <property type="entry name" value="PAS_8"/>
    <property type="match status" value="1"/>
</dbReference>
<comment type="catalytic activity">
    <reaction evidence="1">
        <text>ATP + protein L-histidine = ADP + protein N-phospho-L-histidine.</text>
        <dbReference type="EC" id="2.7.13.3"/>
    </reaction>
</comment>
<dbReference type="Pfam" id="PF02518">
    <property type="entry name" value="HATPase_c"/>
    <property type="match status" value="1"/>
</dbReference>
<dbReference type="PANTHER" id="PTHR42878">
    <property type="entry name" value="TWO-COMPONENT HISTIDINE KINASE"/>
    <property type="match status" value="1"/>
</dbReference>
<evidence type="ECO:0000256" key="5">
    <source>
        <dbReference type="ARBA" id="ARBA00022679"/>
    </source>
</evidence>
<dbReference type="FunFam" id="3.30.565.10:FF:000006">
    <property type="entry name" value="Sensor histidine kinase WalK"/>
    <property type="match status" value="1"/>
</dbReference>
<organism evidence="13 14">
    <name type="scientific">Formivibrio citricus</name>
    <dbReference type="NCBI Taxonomy" id="83765"/>
    <lineage>
        <taxon>Bacteria</taxon>
        <taxon>Pseudomonadati</taxon>
        <taxon>Pseudomonadota</taxon>
        <taxon>Betaproteobacteria</taxon>
        <taxon>Neisseriales</taxon>
        <taxon>Chitinibacteraceae</taxon>
        <taxon>Formivibrio</taxon>
    </lineage>
</organism>
<evidence type="ECO:0000256" key="9">
    <source>
        <dbReference type="SAM" id="SignalP"/>
    </source>
</evidence>
<dbReference type="GO" id="GO:0005886">
    <property type="term" value="C:plasma membrane"/>
    <property type="evidence" value="ECO:0007669"/>
    <property type="project" value="UniProtKB-SubCell"/>
</dbReference>
<dbReference type="SUPFAM" id="SSF55785">
    <property type="entry name" value="PYP-like sensor domain (PAS domain)"/>
    <property type="match status" value="2"/>
</dbReference>
<dbReference type="Gene3D" id="3.30.450.20">
    <property type="entry name" value="PAS domain"/>
    <property type="match status" value="2"/>
</dbReference>
<sequence length="872" mass="96834">MTIVASRLILLFLACCAFLAQPVQAADLSQKRILLLYAYGYGGRGVELFSDGFFKSMTEAGFPVTNVHAEYLDLQRNRDVPGYREELREILHKKYAQRRIDLIVTLQQPALEFLLAEGREIAPQAPVITIQHRPLLETEKRGRSIVGEVNQFDIKGTLARALELFPQTQRVVFVSGSSAADIKVAEQAAQVAQPWKERLAFEYTIGMTLDDILQRVASLPPKSLIVFTQYNVDAKGRVALAYEAENMIVKAANAPVFGFYDYNLRNGGIGGSVIPVEASGERAGRLALDMLQGAGTADVGTLRMNESMPMFDWQQIQRWGGDVSRLPANTRFVNRPPAAWEQYGTVIAGTVAFLLAQSVTIAVLLANIRRRKRAEAVLGENEAKFRAIFDSIFDSVIFADTSRRIRLVNPAFTRTFGYSADEVIGRTTEFLYADPADYIEQGRRRFRDGTSEGGTYELRYRRKDGSEFWAESSGARITGPGGEVLGLMGMHRDITERKVAEKTYRSLYDNIMNSVVHCRVIFDTGRPVNFEYISTNPAFAEVTGIRENVAGRRISEVLPGYCEQNPESLAVFGRVAATGIPVRWEHYLALLDRWFSFYIYSPAAGEVVIVTENVTARKKAEQEIQRLNADLEQRVEQRTAELTAANKELDSFAYAVSHDLRAPLRAMTGFSQALIEDYGDKLDGDARTWLDQIAIASHKMSELIEGILALSRSTRGELQCDTVDLSALSANILAELARSEPERAVSAEVEPGLTVYGDPRMLASVMHNLLGNAWKYTARTSQPVVRVYSGEIDDCPAICVADNGAGFDMAHADQLFQPFRRLHRQDEFPGIGIGLATVQRIVRRHGGRITVKAAPGNGATFCFTLSREEVSA</sequence>
<dbReference type="CDD" id="cd00130">
    <property type="entry name" value="PAS"/>
    <property type="match status" value="1"/>
</dbReference>
<dbReference type="SMART" id="SM00091">
    <property type="entry name" value="PAS"/>
    <property type="match status" value="1"/>
</dbReference>
<keyword evidence="4" id="KW-0597">Phosphoprotein</keyword>
<keyword evidence="14" id="KW-1185">Reference proteome</keyword>
<accession>A0A1I5D5Y1</accession>
<evidence type="ECO:0000256" key="8">
    <source>
        <dbReference type="SAM" id="Coils"/>
    </source>
</evidence>
<proteinExistence type="predicted"/>
<dbReference type="FunFam" id="1.10.287.130:FF:000070">
    <property type="entry name" value="Histidine kinase sensor protein"/>
    <property type="match status" value="1"/>
</dbReference>
<evidence type="ECO:0000256" key="6">
    <source>
        <dbReference type="ARBA" id="ARBA00022777"/>
    </source>
</evidence>
<dbReference type="SUPFAM" id="SSF47384">
    <property type="entry name" value="Homodimeric domain of signal transducing histidine kinase"/>
    <property type="match status" value="1"/>
</dbReference>
<dbReference type="InterPro" id="IPR000014">
    <property type="entry name" value="PAS"/>
</dbReference>
<keyword evidence="5" id="KW-0808">Transferase</keyword>
<dbReference type="SUPFAM" id="SSF55874">
    <property type="entry name" value="ATPase domain of HSP90 chaperone/DNA topoisomerase II/histidine kinase"/>
    <property type="match status" value="1"/>
</dbReference>
<evidence type="ECO:0000259" key="11">
    <source>
        <dbReference type="PROSITE" id="PS50112"/>
    </source>
</evidence>
<dbReference type="EMBL" id="FOVE01000023">
    <property type="protein sequence ID" value="SFN94674.1"/>
    <property type="molecule type" value="Genomic_DNA"/>
</dbReference>
<evidence type="ECO:0000256" key="7">
    <source>
        <dbReference type="ARBA" id="ARBA00023136"/>
    </source>
</evidence>
<dbReference type="PROSITE" id="PS50113">
    <property type="entry name" value="PAC"/>
    <property type="match status" value="1"/>
</dbReference>
<keyword evidence="8" id="KW-0175">Coiled coil</keyword>
<feature type="coiled-coil region" evidence="8">
    <location>
        <begin position="610"/>
        <end position="648"/>
    </location>
</feature>
<protein>
    <recommendedName>
        <fullName evidence="3">histidine kinase</fullName>
        <ecNumber evidence="3">2.7.13.3</ecNumber>
    </recommendedName>
</protein>
<dbReference type="GO" id="GO:0007234">
    <property type="term" value="P:osmosensory signaling via phosphorelay pathway"/>
    <property type="evidence" value="ECO:0007669"/>
    <property type="project" value="TreeGrafter"/>
</dbReference>
<dbReference type="NCBIfam" id="TIGR00229">
    <property type="entry name" value="sensory_box"/>
    <property type="match status" value="1"/>
</dbReference>
<comment type="subcellular location">
    <subcellularLocation>
        <location evidence="2">Cell inner membrane</location>
        <topology evidence="2">Multi-pass membrane protein</topology>
    </subcellularLocation>
</comment>
<dbReference type="PANTHER" id="PTHR42878:SF15">
    <property type="entry name" value="BACTERIOPHYTOCHROME"/>
    <property type="match status" value="1"/>
</dbReference>
<dbReference type="InterPro" id="IPR000700">
    <property type="entry name" value="PAS-assoc_C"/>
</dbReference>
<dbReference type="RefSeq" id="WP_143086066.1">
    <property type="nucleotide sequence ID" value="NZ_FOVE01000023.1"/>
</dbReference>